<dbReference type="InterPro" id="IPR020846">
    <property type="entry name" value="MFS_dom"/>
</dbReference>
<evidence type="ECO:0000256" key="6">
    <source>
        <dbReference type="SAM" id="Phobius"/>
    </source>
</evidence>
<evidence type="ECO:0000256" key="2">
    <source>
        <dbReference type="ARBA" id="ARBA00022448"/>
    </source>
</evidence>
<keyword evidence="2" id="KW-0813">Transport</keyword>
<dbReference type="Proteomes" id="UP000045706">
    <property type="component" value="Unassembled WGS sequence"/>
</dbReference>
<feature type="transmembrane region" description="Helical" evidence="6">
    <location>
        <begin position="48"/>
        <end position="66"/>
    </location>
</feature>
<evidence type="ECO:0000256" key="1">
    <source>
        <dbReference type="ARBA" id="ARBA00004141"/>
    </source>
</evidence>
<evidence type="ECO:0000256" key="3">
    <source>
        <dbReference type="ARBA" id="ARBA00022692"/>
    </source>
</evidence>
<dbReference type="Gene3D" id="1.20.1250.20">
    <property type="entry name" value="MFS general substrate transporter like domains"/>
    <property type="match status" value="1"/>
</dbReference>
<protein>
    <recommendedName>
        <fullName evidence="7">Major facilitator superfamily (MFS) profile domain-containing protein</fullName>
    </recommendedName>
</protein>
<dbReference type="PANTHER" id="PTHR43791:SF18">
    <property type="entry name" value="NICOTINIC ACID TRANSPORTER TNA1, PUTATIVE (AFU_ORTHOLOGUE AFUA_3G03820)-RELATED"/>
    <property type="match status" value="1"/>
</dbReference>
<dbReference type="InterPro" id="IPR036259">
    <property type="entry name" value="MFS_trans_sf"/>
</dbReference>
<dbReference type="SUPFAM" id="SSF103473">
    <property type="entry name" value="MFS general substrate transporter"/>
    <property type="match status" value="1"/>
</dbReference>
<evidence type="ECO:0000256" key="5">
    <source>
        <dbReference type="ARBA" id="ARBA00023136"/>
    </source>
</evidence>
<keyword evidence="3 6" id="KW-0812">Transmembrane</keyword>
<reference evidence="9" key="1">
    <citation type="submission" date="2015-05" db="EMBL/GenBank/DDBJ databases">
        <authorList>
            <person name="Fogelqvist Johan"/>
        </authorList>
    </citation>
    <scope>NUCLEOTIDE SEQUENCE [LARGE SCALE GENOMIC DNA]</scope>
</reference>
<keyword evidence="5 6" id="KW-0472">Membrane</keyword>
<sequence length="68" mass="7615">MLLEIPSNMLLNRLKPRYYIASLVFLWGLTMTLAGFSTRFAHLVAARVLLGVFEAGMFPGCLFLLATH</sequence>
<evidence type="ECO:0000313" key="8">
    <source>
        <dbReference type="EMBL" id="CRK30969.1"/>
    </source>
</evidence>
<feature type="transmembrane region" description="Helical" evidence="6">
    <location>
        <begin position="18"/>
        <end position="36"/>
    </location>
</feature>
<evidence type="ECO:0000256" key="4">
    <source>
        <dbReference type="ARBA" id="ARBA00022989"/>
    </source>
</evidence>
<name>A0A0G4M9J3_VERLO</name>
<proteinExistence type="predicted"/>
<evidence type="ECO:0000259" key="7">
    <source>
        <dbReference type="PROSITE" id="PS50850"/>
    </source>
</evidence>
<keyword evidence="4 6" id="KW-1133">Transmembrane helix</keyword>
<feature type="domain" description="Major facilitator superfamily (MFS) profile" evidence="7">
    <location>
        <begin position="1"/>
        <end position="68"/>
    </location>
</feature>
<dbReference type="GO" id="GO:0016020">
    <property type="term" value="C:membrane"/>
    <property type="evidence" value="ECO:0007669"/>
    <property type="project" value="UniProtKB-SubCell"/>
</dbReference>
<dbReference type="AlphaFoldDB" id="A0A0G4M9J3"/>
<organism evidence="8 9">
    <name type="scientific">Verticillium longisporum</name>
    <name type="common">Verticillium dahliae var. longisporum</name>
    <dbReference type="NCBI Taxonomy" id="100787"/>
    <lineage>
        <taxon>Eukaryota</taxon>
        <taxon>Fungi</taxon>
        <taxon>Dikarya</taxon>
        <taxon>Ascomycota</taxon>
        <taxon>Pezizomycotina</taxon>
        <taxon>Sordariomycetes</taxon>
        <taxon>Hypocreomycetidae</taxon>
        <taxon>Glomerellales</taxon>
        <taxon>Plectosphaerellaceae</taxon>
        <taxon>Verticillium</taxon>
    </lineage>
</organism>
<comment type="subcellular location">
    <subcellularLocation>
        <location evidence="1">Membrane</location>
        <topology evidence="1">Multi-pass membrane protein</topology>
    </subcellularLocation>
</comment>
<dbReference type="EMBL" id="CVQI01023335">
    <property type="protein sequence ID" value="CRK30969.1"/>
    <property type="molecule type" value="Genomic_DNA"/>
</dbReference>
<evidence type="ECO:0000313" key="9">
    <source>
        <dbReference type="Proteomes" id="UP000045706"/>
    </source>
</evidence>
<dbReference type="PROSITE" id="PS50850">
    <property type="entry name" value="MFS"/>
    <property type="match status" value="1"/>
</dbReference>
<dbReference type="GO" id="GO:0022857">
    <property type="term" value="F:transmembrane transporter activity"/>
    <property type="evidence" value="ECO:0007669"/>
    <property type="project" value="InterPro"/>
</dbReference>
<gene>
    <name evidence="8" type="ORF">BN1723_003716</name>
</gene>
<accession>A0A0G4M9J3</accession>
<dbReference type="PANTHER" id="PTHR43791">
    <property type="entry name" value="PERMEASE-RELATED"/>
    <property type="match status" value="1"/>
</dbReference>